<accession>A0A949N816</accession>
<evidence type="ECO:0000313" key="2">
    <source>
        <dbReference type="Proteomes" id="UP000694501"/>
    </source>
</evidence>
<sequence length="165" mass="17724">MTHSAELPWLVRCGEEPPAGLAGYAGSVVQAPRPTAMDALTEMRYGGHAVGPALVCLSHDLLQVPIGPDDGAWRWPPTRTLCRPRSTRCSSADGNGVGYRPCPGRFWLLPHESNELVTDGAALYDVLCTVRSQRRLGGTSPGARHRRRPAAAGEVPDGLYEGWLA</sequence>
<dbReference type="AlphaFoldDB" id="A0A949N816"/>
<proteinExistence type="predicted"/>
<dbReference type="EMBL" id="JAELVF020000004">
    <property type="protein sequence ID" value="MBU7600697.1"/>
    <property type="molecule type" value="Genomic_DNA"/>
</dbReference>
<gene>
    <name evidence="1" type="ORF">JGS22_024485</name>
</gene>
<comment type="caution">
    <text evidence="1">The sequence shown here is derived from an EMBL/GenBank/DDBJ whole genome shotgun (WGS) entry which is preliminary data.</text>
</comment>
<keyword evidence="2" id="KW-1185">Reference proteome</keyword>
<evidence type="ECO:0000313" key="1">
    <source>
        <dbReference type="EMBL" id="MBU7600697.1"/>
    </source>
</evidence>
<reference evidence="1" key="1">
    <citation type="submission" date="2021-06" db="EMBL/GenBank/DDBJ databases">
        <title>Sequencing of actinobacteria type strains.</title>
        <authorList>
            <person name="Nguyen G.-S."/>
            <person name="Wentzel A."/>
        </authorList>
    </citation>
    <scope>NUCLEOTIDE SEQUENCE</scope>
    <source>
        <strain evidence="1">P38-E01</strain>
    </source>
</reference>
<protein>
    <submittedName>
        <fullName evidence="1">Uncharacterized protein</fullName>
    </submittedName>
</protein>
<name>A0A949N816_9ACTN</name>
<organism evidence="1 2">
    <name type="scientific">Streptomyces tardus</name>
    <dbReference type="NCBI Taxonomy" id="2780544"/>
    <lineage>
        <taxon>Bacteria</taxon>
        <taxon>Bacillati</taxon>
        <taxon>Actinomycetota</taxon>
        <taxon>Actinomycetes</taxon>
        <taxon>Kitasatosporales</taxon>
        <taxon>Streptomycetaceae</taxon>
        <taxon>Streptomyces</taxon>
    </lineage>
</organism>
<dbReference type="Proteomes" id="UP000694501">
    <property type="component" value="Unassembled WGS sequence"/>
</dbReference>
<dbReference type="RefSeq" id="WP_211041967.1">
    <property type="nucleotide sequence ID" value="NZ_JAELVF020000004.1"/>
</dbReference>